<accession>G0NBU7</accession>
<dbReference type="HOGENOM" id="CLU_3421463_0_0_1"/>
<keyword evidence="2" id="KW-1185">Reference proteome</keyword>
<reference evidence="2" key="1">
    <citation type="submission" date="2011-07" db="EMBL/GenBank/DDBJ databases">
        <authorList>
            <consortium name="Caenorhabditis brenneri Sequencing and Analysis Consortium"/>
            <person name="Wilson R.K."/>
        </authorList>
    </citation>
    <scope>NUCLEOTIDE SEQUENCE [LARGE SCALE GENOMIC DNA]</scope>
    <source>
        <strain evidence="2">PB2801</strain>
    </source>
</reference>
<gene>
    <name evidence="1" type="ORF">CAEBREN_18748</name>
</gene>
<dbReference type="Proteomes" id="UP000008068">
    <property type="component" value="Unassembled WGS sequence"/>
</dbReference>
<proteinExistence type="predicted"/>
<dbReference type="EMBL" id="GL379859">
    <property type="protein sequence ID" value="EGT57140.1"/>
    <property type="molecule type" value="Genomic_DNA"/>
</dbReference>
<dbReference type="InParanoid" id="G0NBU7"/>
<evidence type="ECO:0000313" key="2">
    <source>
        <dbReference type="Proteomes" id="UP000008068"/>
    </source>
</evidence>
<organism evidence="2">
    <name type="scientific">Caenorhabditis brenneri</name>
    <name type="common">Nematode worm</name>
    <dbReference type="NCBI Taxonomy" id="135651"/>
    <lineage>
        <taxon>Eukaryota</taxon>
        <taxon>Metazoa</taxon>
        <taxon>Ecdysozoa</taxon>
        <taxon>Nematoda</taxon>
        <taxon>Chromadorea</taxon>
        <taxon>Rhabditida</taxon>
        <taxon>Rhabditina</taxon>
        <taxon>Rhabditomorpha</taxon>
        <taxon>Rhabditoidea</taxon>
        <taxon>Rhabditidae</taxon>
        <taxon>Peloderinae</taxon>
        <taxon>Caenorhabditis</taxon>
    </lineage>
</organism>
<protein>
    <submittedName>
        <fullName evidence="1">Uncharacterized protein</fullName>
    </submittedName>
</protein>
<name>G0NBU7_CAEBE</name>
<evidence type="ECO:0000313" key="1">
    <source>
        <dbReference type="EMBL" id="EGT57140.1"/>
    </source>
</evidence>
<dbReference type="AlphaFoldDB" id="G0NBU7"/>
<sequence>MEVWIFEFIGDWIRIEDQVFNKFS</sequence>